<gene>
    <name evidence="1" type="ORF">Cspa_c56870</name>
</gene>
<dbReference type="Proteomes" id="UP000011728">
    <property type="component" value="Chromosome"/>
</dbReference>
<sequence>MIIPNIDYVDRKMGELYGKIAAKTYFDLLLLDCCGYKNKKSNIS</sequence>
<evidence type="ECO:0000313" key="1">
    <source>
        <dbReference type="EMBL" id="AGF59412.1"/>
    </source>
</evidence>
<dbReference type="HOGENOM" id="CLU_3214563_0_0_9"/>
<dbReference type="KEGG" id="csr:Cspa_c56870"/>
<dbReference type="AlphaFoldDB" id="M1N7R0"/>
<proteinExistence type="predicted"/>
<dbReference type="RefSeq" id="WP_015395719.1">
    <property type="nucleotide sequence ID" value="NC_020291.1"/>
</dbReference>
<dbReference type="EMBL" id="CP004121">
    <property type="protein sequence ID" value="AGF59412.1"/>
    <property type="molecule type" value="Genomic_DNA"/>
</dbReference>
<accession>M1N7R0</accession>
<dbReference type="PATRIC" id="fig|931276.5.peg.5730"/>
<protein>
    <submittedName>
        <fullName evidence="1">Uncharacterized protein</fullName>
    </submittedName>
</protein>
<organism evidence="1 2">
    <name type="scientific">Clostridium saccharoperbutylacetonicum N1-4(HMT)</name>
    <dbReference type="NCBI Taxonomy" id="931276"/>
    <lineage>
        <taxon>Bacteria</taxon>
        <taxon>Bacillati</taxon>
        <taxon>Bacillota</taxon>
        <taxon>Clostridia</taxon>
        <taxon>Eubacteriales</taxon>
        <taxon>Clostridiaceae</taxon>
        <taxon>Clostridium</taxon>
    </lineage>
</organism>
<reference evidence="1 2" key="1">
    <citation type="submission" date="2013-02" db="EMBL/GenBank/DDBJ databases">
        <title>Genome sequence of Clostridium saccharoperbutylacetonicum N1-4(HMT).</title>
        <authorList>
            <person name="Poehlein A."/>
            <person name="Daniel R."/>
        </authorList>
    </citation>
    <scope>NUCLEOTIDE SEQUENCE [LARGE SCALE GENOMIC DNA]</scope>
    <source>
        <strain evidence="2">N1-4(HMT)</strain>
    </source>
</reference>
<name>M1N7R0_9CLOT</name>
<keyword evidence="2" id="KW-1185">Reference proteome</keyword>
<evidence type="ECO:0000313" key="2">
    <source>
        <dbReference type="Proteomes" id="UP000011728"/>
    </source>
</evidence>